<dbReference type="PANTHER" id="PTHR30143:SF0">
    <property type="entry name" value="2-KETO-4-PENTENOATE HYDRATASE"/>
    <property type="match status" value="1"/>
</dbReference>
<evidence type="ECO:0000313" key="2">
    <source>
        <dbReference type="Proteomes" id="UP000023152"/>
    </source>
</evidence>
<dbReference type="GO" id="GO:0008684">
    <property type="term" value="F:2-oxopent-4-enoate hydratase activity"/>
    <property type="evidence" value="ECO:0007669"/>
    <property type="project" value="TreeGrafter"/>
</dbReference>
<protein>
    <submittedName>
        <fullName evidence="1">Putative hydratase</fullName>
    </submittedName>
</protein>
<dbReference type="Gene3D" id="3.90.850.10">
    <property type="entry name" value="Fumarylacetoacetase-like, C-terminal domain"/>
    <property type="match status" value="1"/>
</dbReference>
<proteinExistence type="predicted"/>
<dbReference type="AlphaFoldDB" id="X6MK29"/>
<dbReference type="EMBL" id="ASPP01020156">
    <property type="protein sequence ID" value="ETO14224.1"/>
    <property type="molecule type" value="Genomic_DNA"/>
</dbReference>
<accession>X6MK29</accession>
<name>X6MK29_RETFI</name>
<comment type="caution">
    <text evidence="1">The sequence shown here is derived from an EMBL/GenBank/DDBJ whole genome shotgun (WGS) entry which is preliminary data.</text>
</comment>
<organism evidence="1 2">
    <name type="scientific">Reticulomyxa filosa</name>
    <dbReference type="NCBI Taxonomy" id="46433"/>
    <lineage>
        <taxon>Eukaryota</taxon>
        <taxon>Sar</taxon>
        <taxon>Rhizaria</taxon>
        <taxon>Retaria</taxon>
        <taxon>Foraminifera</taxon>
        <taxon>Monothalamids</taxon>
        <taxon>Reticulomyxidae</taxon>
        <taxon>Reticulomyxa</taxon>
    </lineage>
</organism>
<evidence type="ECO:0000313" key="1">
    <source>
        <dbReference type="EMBL" id="ETO14224.1"/>
    </source>
</evidence>
<gene>
    <name evidence="1" type="ORF">RFI_23145</name>
</gene>
<dbReference type="InterPro" id="IPR050772">
    <property type="entry name" value="Hydratase-Decarb/MhpD_sf"/>
</dbReference>
<dbReference type="OrthoDB" id="10255333at2759"/>
<dbReference type="OMA" id="IDTARFC"/>
<dbReference type="InterPro" id="IPR036663">
    <property type="entry name" value="Fumarylacetoacetase_C_sf"/>
</dbReference>
<dbReference type="PANTHER" id="PTHR30143">
    <property type="entry name" value="ACID HYDRATASE"/>
    <property type="match status" value="1"/>
</dbReference>
<dbReference type="GO" id="GO:0005737">
    <property type="term" value="C:cytoplasm"/>
    <property type="evidence" value="ECO:0007669"/>
    <property type="project" value="TreeGrafter"/>
</dbReference>
<dbReference type="Proteomes" id="UP000023152">
    <property type="component" value="Unassembled WGS sequence"/>
</dbReference>
<dbReference type="SUPFAM" id="SSF56529">
    <property type="entry name" value="FAH"/>
    <property type="match status" value="1"/>
</dbReference>
<reference evidence="1 2" key="1">
    <citation type="journal article" date="2013" name="Curr. Biol.">
        <title>The Genome of the Foraminiferan Reticulomyxa filosa.</title>
        <authorList>
            <person name="Glockner G."/>
            <person name="Hulsmann N."/>
            <person name="Schleicher M."/>
            <person name="Noegel A.A."/>
            <person name="Eichinger L."/>
            <person name="Gallinger C."/>
            <person name="Pawlowski J."/>
            <person name="Sierra R."/>
            <person name="Euteneuer U."/>
            <person name="Pillet L."/>
            <person name="Moustafa A."/>
            <person name="Platzer M."/>
            <person name="Groth M."/>
            <person name="Szafranski K."/>
            <person name="Schliwa M."/>
        </authorList>
    </citation>
    <scope>NUCLEOTIDE SEQUENCE [LARGE SCALE GENOMIC DNA]</scope>
</reference>
<sequence>MYPRLSQKKLSSASLLLQKCSIHTSLNKPARVLCNAFMHHKLLSSADFVTQHAPTLKASNSSDLSTAYFLQDTFTELLSKEHGKTVYGWKIGCTSKAVQTMFKLTQPTIAPYFDLFENGAKLSKDQNVKRHGIEAEFAFQMINLDKVLLSNTKKTWTESDIVQCIESVHPVFEVIASRFLDESIVKIDVACLVADLFCSGGIVKGIYHTQQQQRGKQSSPEHWKFLEEMRVDLFVDDQLVKTGHGKDVLGSPINALVWFFNYLKNTNNGLQKIQQLNGKLISTGTCTGLTVLEKGQTAVARFGNNFGSVSVTFV</sequence>
<keyword evidence="2" id="KW-1185">Reference proteome</keyword>